<name>A0A9N9L5D7_9HELO</name>
<comment type="caution">
    <text evidence="2">The sequence shown here is derived from an EMBL/GenBank/DDBJ whole genome shotgun (WGS) entry which is preliminary data.</text>
</comment>
<dbReference type="OrthoDB" id="10366173at2759"/>
<protein>
    <submittedName>
        <fullName evidence="2">Uncharacterized protein</fullName>
    </submittedName>
</protein>
<accession>A0A9N9L5D7</accession>
<organism evidence="2 3">
    <name type="scientific">Hymenoscyphus fraxineus</name>
    <dbReference type="NCBI Taxonomy" id="746836"/>
    <lineage>
        <taxon>Eukaryota</taxon>
        <taxon>Fungi</taxon>
        <taxon>Dikarya</taxon>
        <taxon>Ascomycota</taxon>
        <taxon>Pezizomycotina</taxon>
        <taxon>Leotiomycetes</taxon>
        <taxon>Helotiales</taxon>
        <taxon>Helotiaceae</taxon>
        <taxon>Hymenoscyphus</taxon>
    </lineage>
</organism>
<gene>
    <name evidence="2" type="ORF">HYFRA_00000182</name>
</gene>
<keyword evidence="3" id="KW-1185">Reference proteome</keyword>
<evidence type="ECO:0000313" key="2">
    <source>
        <dbReference type="EMBL" id="CAG8957842.1"/>
    </source>
</evidence>
<dbReference type="AlphaFoldDB" id="A0A9N9L5D7"/>
<evidence type="ECO:0000256" key="1">
    <source>
        <dbReference type="SAM" id="MobiDB-lite"/>
    </source>
</evidence>
<reference evidence="2" key="1">
    <citation type="submission" date="2021-07" db="EMBL/GenBank/DDBJ databases">
        <authorList>
            <person name="Durling M."/>
        </authorList>
    </citation>
    <scope>NUCLEOTIDE SEQUENCE</scope>
</reference>
<sequence length="135" mass="14657">MFHNTHLTRERHNAIIFQYPPPRTPRRMASNYSLSSASSPTNSALSSPSTSAPMSTLSVPSPTTSTPTTAKETPQKSGYLADLMAGDLRKKPSSEKLYGRNASGERFGGSVHGIGKRFEAAESALKEKRSFNNLK</sequence>
<proteinExistence type="predicted"/>
<dbReference type="EMBL" id="CAJVRL010000081">
    <property type="protein sequence ID" value="CAG8957842.1"/>
    <property type="molecule type" value="Genomic_DNA"/>
</dbReference>
<dbReference type="Proteomes" id="UP000696280">
    <property type="component" value="Unassembled WGS sequence"/>
</dbReference>
<feature type="compositionally biased region" description="Low complexity" evidence="1">
    <location>
        <begin position="33"/>
        <end position="69"/>
    </location>
</feature>
<feature type="compositionally biased region" description="Basic and acidic residues" evidence="1">
    <location>
        <begin position="87"/>
        <end position="98"/>
    </location>
</feature>
<feature type="region of interest" description="Disordered" evidence="1">
    <location>
        <begin position="1"/>
        <end position="111"/>
    </location>
</feature>
<evidence type="ECO:0000313" key="3">
    <source>
        <dbReference type="Proteomes" id="UP000696280"/>
    </source>
</evidence>